<dbReference type="InterPro" id="IPR036968">
    <property type="entry name" value="Enolpyruvate_Tfrase_sf"/>
</dbReference>
<comment type="subcellular location">
    <subcellularLocation>
        <location evidence="1 12">Cytoplasm</location>
    </subcellularLocation>
</comment>
<keyword evidence="9 12" id="KW-0961">Cell wall biogenesis/degradation</keyword>
<proteinExistence type="inferred from homology"/>
<comment type="similarity">
    <text evidence="10 12">Belongs to the EPSP synthase family. MurA subfamily.</text>
</comment>
<dbReference type="GO" id="GO:0008360">
    <property type="term" value="P:regulation of cell shape"/>
    <property type="evidence" value="ECO:0007669"/>
    <property type="project" value="UniProtKB-KW"/>
</dbReference>
<feature type="binding site" evidence="12">
    <location>
        <position position="305"/>
    </location>
    <ligand>
        <name>UDP-N-acetyl-alpha-D-glucosamine</name>
        <dbReference type="ChEBI" id="CHEBI:57705"/>
    </ligand>
</feature>
<evidence type="ECO:0000313" key="14">
    <source>
        <dbReference type="EMBL" id="HIV02754.1"/>
    </source>
</evidence>
<dbReference type="PANTHER" id="PTHR43783">
    <property type="entry name" value="UDP-N-ACETYLGLUCOSAMINE 1-CARBOXYVINYLTRANSFERASE"/>
    <property type="match status" value="1"/>
</dbReference>
<evidence type="ECO:0000256" key="7">
    <source>
        <dbReference type="ARBA" id="ARBA00022984"/>
    </source>
</evidence>
<evidence type="ECO:0000313" key="15">
    <source>
        <dbReference type="Proteomes" id="UP000886743"/>
    </source>
</evidence>
<dbReference type="GO" id="GO:0019277">
    <property type="term" value="P:UDP-N-acetylgalactosamine biosynthetic process"/>
    <property type="evidence" value="ECO:0007669"/>
    <property type="project" value="InterPro"/>
</dbReference>
<comment type="caution">
    <text evidence="14">The sequence shown here is derived from an EMBL/GenBank/DDBJ whole genome shotgun (WGS) entry which is preliminary data.</text>
</comment>
<feature type="binding site" evidence="12">
    <location>
        <begin position="22"/>
        <end position="23"/>
    </location>
    <ligand>
        <name>phosphoenolpyruvate</name>
        <dbReference type="ChEBI" id="CHEBI:58702"/>
    </ligand>
</feature>
<evidence type="ECO:0000256" key="11">
    <source>
        <dbReference type="ARBA" id="ARBA00047527"/>
    </source>
</evidence>
<dbReference type="PANTHER" id="PTHR43783:SF1">
    <property type="entry name" value="UDP-N-ACETYLGLUCOSAMINE 1-CARBOXYVINYLTRANSFERASE"/>
    <property type="match status" value="1"/>
</dbReference>
<sequence length="416" mass="44111">MDKLVIEGGKTLEGAARVHGAKNAVLPILAATVLNSGENIIHGCPDLKDVRSSINILRHLGCSVHRDGDTLTVNSAGAANCEIQEELMHEMRSSVIFLGAILARFGRAVTSLPGGCELGPRPIDLHLKAFRQMGIAIEEEHGYIKCHCDKITPAAIHLDFPSVGATENIMLAASLAEGTTVITNAAKEPEIVDLQDYLNCMGAKIDGAGTSVIQIDGVKRLGSAEHTVIPDRIVAATYLSCGAAAGGTIELTNVIPAHMEAVLSVAEQYGAKLYVSQDRIVQVAPQRLSPVKMIRTQPHPGFPTDAQSPLMAALTLARGTSIFVENIFESRYKHVYELCRMGADITVDGRLAVVRGVGALSGANVCAMDLRGGAALVVAGLAAQGRTTISDVYHIDRGYENLEDTLRGIGAVIKRE</sequence>
<evidence type="ECO:0000256" key="1">
    <source>
        <dbReference type="ARBA" id="ARBA00004496"/>
    </source>
</evidence>
<accession>A0A9D1SZW3</accession>
<evidence type="ECO:0000256" key="12">
    <source>
        <dbReference type="HAMAP-Rule" id="MF_00111"/>
    </source>
</evidence>
<keyword evidence="4 12" id="KW-0132">Cell division</keyword>
<gene>
    <name evidence="12 14" type="primary">murA</name>
    <name evidence="14" type="ORF">IAC74_04205</name>
</gene>
<dbReference type="CDD" id="cd01555">
    <property type="entry name" value="UdpNAET"/>
    <property type="match status" value="1"/>
</dbReference>
<dbReference type="InterPro" id="IPR001986">
    <property type="entry name" value="Enolpyruvate_Tfrase_dom"/>
</dbReference>
<comment type="caution">
    <text evidence="12">Lacks conserved residue(s) required for the propagation of feature annotation.</text>
</comment>
<evidence type="ECO:0000256" key="4">
    <source>
        <dbReference type="ARBA" id="ARBA00022618"/>
    </source>
</evidence>
<keyword evidence="3 12" id="KW-0963">Cytoplasm</keyword>
<dbReference type="Proteomes" id="UP000886743">
    <property type="component" value="Unassembled WGS sequence"/>
</dbReference>
<feature type="domain" description="Enolpyruvate transferase" evidence="13">
    <location>
        <begin position="7"/>
        <end position="406"/>
    </location>
</feature>
<dbReference type="GO" id="GO:0009252">
    <property type="term" value="P:peptidoglycan biosynthetic process"/>
    <property type="evidence" value="ECO:0007669"/>
    <property type="project" value="UniProtKB-UniRule"/>
</dbReference>
<dbReference type="InterPro" id="IPR013792">
    <property type="entry name" value="RNA3'P_cycl/enolpyr_Trfase_a/b"/>
</dbReference>
<comment type="pathway">
    <text evidence="2 12">Cell wall biogenesis; peptidoglycan biosynthesis.</text>
</comment>
<evidence type="ECO:0000256" key="6">
    <source>
        <dbReference type="ARBA" id="ARBA00022960"/>
    </source>
</evidence>
<dbReference type="SUPFAM" id="SSF55205">
    <property type="entry name" value="EPT/RTPC-like"/>
    <property type="match status" value="1"/>
</dbReference>
<dbReference type="GO" id="GO:0005737">
    <property type="term" value="C:cytoplasm"/>
    <property type="evidence" value="ECO:0007669"/>
    <property type="project" value="UniProtKB-SubCell"/>
</dbReference>
<keyword evidence="7 12" id="KW-0573">Peptidoglycan synthesis</keyword>
<dbReference type="NCBIfam" id="TIGR01072">
    <property type="entry name" value="murA"/>
    <property type="match status" value="1"/>
</dbReference>
<dbReference type="InterPro" id="IPR005750">
    <property type="entry name" value="UDP_GlcNAc_COvinyl_MurA"/>
</dbReference>
<evidence type="ECO:0000256" key="10">
    <source>
        <dbReference type="ARBA" id="ARBA00038367"/>
    </source>
</evidence>
<dbReference type="Gene3D" id="3.65.10.10">
    <property type="entry name" value="Enolpyruvate transferase domain"/>
    <property type="match status" value="2"/>
</dbReference>
<dbReference type="NCBIfam" id="NF006873">
    <property type="entry name" value="PRK09369.1"/>
    <property type="match status" value="1"/>
</dbReference>
<dbReference type="EC" id="2.5.1.7" evidence="12"/>
<comment type="function">
    <text evidence="12">Cell wall formation. Adds enolpyruvyl to UDP-N-acetylglucosamine.</text>
</comment>
<feature type="binding site" evidence="12">
    <location>
        <position position="92"/>
    </location>
    <ligand>
        <name>UDP-N-acetyl-alpha-D-glucosamine</name>
        <dbReference type="ChEBI" id="CHEBI:57705"/>
    </ligand>
</feature>
<evidence type="ECO:0000256" key="9">
    <source>
        <dbReference type="ARBA" id="ARBA00023316"/>
    </source>
</evidence>
<dbReference type="Pfam" id="PF00275">
    <property type="entry name" value="EPSP_synthase"/>
    <property type="match status" value="1"/>
</dbReference>
<protein>
    <recommendedName>
        <fullName evidence="12">UDP-N-acetylglucosamine 1-carboxyvinyltransferase</fullName>
        <ecNumber evidence="12">2.5.1.7</ecNumber>
    </recommendedName>
    <alternativeName>
        <fullName evidence="12">Enoylpyruvate transferase</fullName>
    </alternativeName>
    <alternativeName>
        <fullName evidence="12">UDP-N-acetylglucosamine enolpyruvyl transferase</fullName>
        <shortName evidence="12">EPT</shortName>
    </alternativeName>
</protein>
<dbReference type="GO" id="GO:0051301">
    <property type="term" value="P:cell division"/>
    <property type="evidence" value="ECO:0007669"/>
    <property type="project" value="UniProtKB-KW"/>
</dbReference>
<evidence type="ECO:0000256" key="3">
    <source>
        <dbReference type="ARBA" id="ARBA00022490"/>
    </source>
</evidence>
<name>A0A9D1SZW3_9FIRM</name>
<feature type="binding site" evidence="12">
    <location>
        <begin position="121"/>
        <end position="125"/>
    </location>
    <ligand>
        <name>UDP-N-acetyl-alpha-D-glucosamine</name>
        <dbReference type="ChEBI" id="CHEBI:57705"/>
    </ligand>
</feature>
<dbReference type="GO" id="GO:0008760">
    <property type="term" value="F:UDP-N-acetylglucosamine 1-carboxyvinyltransferase activity"/>
    <property type="evidence" value="ECO:0007669"/>
    <property type="project" value="UniProtKB-UniRule"/>
</dbReference>
<evidence type="ECO:0000256" key="8">
    <source>
        <dbReference type="ARBA" id="ARBA00023306"/>
    </source>
</evidence>
<dbReference type="HAMAP" id="MF_00111">
    <property type="entry name" value="MurA"/>
    <property type="match status" value="1"/>
</dbReference>
<keyword evidence="8 12" id="KW-0131">Cell cycle</keyword>
<dbReference type="InterPro" id="IPR050068">
    <property type="entry name" value="MurA_subfamily"/>
</dbReference>
<feature type="binding site" evidence="12">
    <location>
        <position position="327"/>
    </location>
    <ligand>
        <name>UDP-N-acetyl-alpha-D-glucosamine</name>
        <dbReference type="ChEBI" id="CHEBI:57705"/>
    </ligand>
</feature>
<dbReference type="GO" id="GO:0071555">
    <property type="term" value="P:cell wall organization"/>
    <property type="evidence" value="ECO:0007669"/>
    <property type="project" value="UniProtKB-KW"/>
</dbReference>
<organism evidence="14 15">
    <name type="scientific">Candidatus Aphodoplasma excrementigallinarum</name>
    <dbReference type="NCBI Taxonomy" id="2840673"/>
    <lineage>
        <taxon>Bacteria</taxon>
        <taxon>Bacillati</taxon>
        <taxon>Bacillota</taxon>
        <taxon>Clostridia</taxon>
        <taxon>Eubacteriales</taxon>
        <taxon>Candidatus Aphodoplasma</taxon>
    </lineage>
</organism>
<evidence type="ECO:0000256" key="5">
    <source>
        <dbReference type="ARBA" id="ARBA00022679"/>
    </source>
</evidence>
<keyword evidence="5 12" id="KW-0808">Transferase</keyword>
<reference evidence="14" key="2">
    <citation type="journal article" date="2021" name="PeerJ">
        <title>Extensive microbial diversity within the chicken gut microbiome revealed by metagenomics and culture.</title>
        <authorList>
            <person name="Gilroy R."/>
            <person name="Ravi A."/>
            <person name="Getino M."/>
            <person name="Pursley I."/>
            <person name="Horton D.L."/>
            <person name="Alikhan N.F."/>
            <person name="Baker D."/>
            <person name="Gharbi K."/>
            <person name="Hall N."/>
            <person name="Watson M."/>
            <person name="Adriaenssens E.M."/>
            <person name="Foster-Nyarko E."/>
            <person name="Jarju S."/>
            <person name="Secka A."/>
            <person name="Antonio M."/>
            <person name="Oren A."/>
            <person name="Chaudhuri R.R."/>
            <person name="La Ragione R."/>
            <person name="Hildebrand F."/>
            <person name="Pallen M.J."/>
        </authorList>
    </citation>
    <scope>NUCLEOTIDE SEQUENCE</scope>
    <source>
        <strain evidence="14">4920</strain>
    </source>
</reference>
<evidence type="ECO:0000256" key="2">
    <source>
        <dbReference type="ARBA" id="ARBA00004752"/>
    </source>
</evidence>
<evidence type="ECO:0000259" key="13">
    <source>
        <dbReference type="Pfam" id="PF00275"/>
    </source>
</evidence>
<reference evidence="14" key="1">
    <citation type="submission" date="2020-10" db="EMBL/GenBank/DDBJ databases">
        <authorList>
            <person name="Gilroy R."/>
        </authorList>
    </citation>
    <scope>NUCLEOTIDE SEQUENCE</scope>
    <source>
        <strain evidence="14">4920</strain>
    </source>
</reference>
<dbReference type="EMBL" id="DVOF01000123">
    <property type="protein sequence ID" value="HIV02754.1"/>
    <property type="molecule type" value="Genomic_DNA"/>
</dbReference>
<comment type="catalytic activity">
    <reaction evidence="11 12">
        <text>phosphoenolpyruvate + UDP-N-acetyl-alpha-D-glucosamine = UDP-N-acetyl-3-O-(1-carboxyvinyl)-alpha-D-glucosamine + phosphate</text>
        <dbReference type="Rhea" id="RHEA:18681"/>
        <dbReference type="ChEBI" id="CHEBI:43474"/>
        <dbReference type="ChEBI" id="CHEBI:57705"/>
        <dbReference type="ChEBI" id="CHEBI:58702"/>
        <dbReference type="ChEBI" id="CHEBI:68483"/>
        <dbReference type="EC" id="2.5.1.7"/>
    </reaction>
</comment>
<feature type="modified residue" description="2-(S-cysteinyl)pyruvic acid O-phosphothioketal" evidence="12">
    <location>
        <position position="116"/>
    </location>
</feature>
<dbReference type="AlphaFoldDB" id="A0A9D1SZW3"/>
<feature type="active site" description="Proton donor" evidence="12">
    <location>
        <position position="116"/>
    </location>
</feature>
<keyword evidence="6 12" id="KW-0133">Cell shape</keyword>
<keyword evidence="12" id="KW-0670">Pyruvate</keyword>